<keyword evidence="8" id="KW-1185">Reference proteome</keyword>
<gene>
    <name evidence="7" type="ORF">FBZ96_10847</name>
</gene>
<evidence type="ECO:0000256" key="3">
    <source>
        <dbReference type="ARBA" id="ARBA00022692"/>
    </source>
</evidence>
<sequence length="425" mass="45753">MQVPQKLVAFANVLIRLATLGLRFLLSFYVIKYLGYDAAGVYGLTVGVTGLAPAVIGWGLNYFVAREVVGLSPAEAAIRVRNRLFVTIVSLSLATVLAVVLSFYLHRSITTLYALIAVLVWLETIGLDLHLPLIGLDKAIVANVLVLLRSAAWIPFVIGLGLLFPQFRSIETVLCAWIVSNVFALVVLGIVARKWKLGSVLSRDVDFDWITNRLKKSWHIYVSDVSLVGLMYLDRYIVSFFLGLSATGIYTFFWSLSNSLQTLVSTAVVQTALPVLVATYASGNREAWREALRVEFIKVVSISTGAAVAIFAASEVALRYMAMEGLSEHRGLFLLLLAAAVLRSCSDLGNVGLLSTKKDASYAAINTIGVCLSTAMTCVGIVAYGLTGAGIAIFLTAIILLLMRAWFLAGAFRSAGASHSSDGGA</sequence>
<keyword evidence="2" id="KW-1003">Cell membrane</keyword>
<keyword evidence="3 6" id="KW-0812">Transmembrane</keyword>
<feature type="transmembrane region" description="Helical" evidence="6">
    <location>
        <begin position="333"/>
        <end position="355"/>
    </location>
</feature>
<feature type="transmembrane region" description="Helical" evidence="6">
    <location>
        <begin position="111"/>
        <end position="129"/>
    </location>
</feature>
<feature type="transmembrane region" description="Helical" evidence="6">
    <location>
        <begin position="391"/>
        <end position="412"/>
    </location>
</feature>
<feature type="transmembrane region" description="Helical" evidence="6">
    <location>
        <begin position="236"/>
        <end position="256"/>
    </location>
</feature>
<dbReference type="PANTHER" id="PTHR30250:SF11">
    <property type="entry name" value="O-ANTIGEN TRANSPORTER-RELATED"/>
    <property type="match status" value="1"/>
</dbReference>
<comment type="caution">
    <text evidence="7">The sequence shown here is derived from an EMBL/GenBank/DDBJ whole genome shotgun (WGS) entry which is preliminary data.</text>
</comment>
<evidence type="ECO:0000313" key="7">
    <source>
        <dbReference type="EMBL" id="TWA94315.1"/>
    </source>
</evidence>
<organism evidence="7 8">
    <name type="scientific">Bradyrhizobium stylosanthis</name>
    <dbReference type="NCBI Taxonomy" id="1803665"/>
    <lineage>
        <taxon>Bacteria</taxon>
        <taxon>Pseudomonadati</taxon>
        <taxon>Pseudomonadota</taxon>
        <taxon>Alphaproteobacteria</taxon>
        <taxon>Hyphomicrobiales</taxon>
        <taxon>Nitrobacteraceae</taxon>
        <taxon>Bradyrhizobium</taxon>
    </lineage>
</organism>
<evidence type="ECO:0000256" key="6">
    <source>
        <dbReference type="SAM" id="Phobius"/>
    </source>
</evidence>
<keyword evidence="4 6" id="KW-1133">Transmembrane helix</keyword>
<reference evidence="7 8" key="1">
    <citation type="submission" date="2019-06" db="EMBL/GenBank/DDBJ databases">
        <title>Genomic Encyclopedia of Type Strains, Phase IV (KMG-V): Genome sequencing to study the core and pangenomes of soil and plant-associated prokaryotes.</title>
        <authorList>
            <person name="Whitman W."/>
        </authorList>
    </citation>
    <scope>NUCLEOTIDE SEQUENCE [LARGE SCALE GENOMIC DNA]</scope>
    <source>
        <strain evidence="7 8">BR 510</strain>
    </source>
</reference>
<evidence type="ECO:0000256" key="1">
    <source>
        <dbReference type="ARBA" id="ARBA00004651"/>
    </source>
</evidence>
<evidence type="ECO:0000256" key="4">
    <source>
        <dbReference type="ARBA" id="ARBA00022989"/>
    </source>
</evidence>
<dbReference type="Proteomes" id="UP000319949">
    <property type="component" value="Unassembled WGS sequence"/>
</dbReference>
<feature type="transmembrane region" description="Helical" evidence="6">
    <location>
        <begin position="362"/>
        <end position="385"/>
    </location>
</feature>
<feature type="transmembrane region" description="Helical" evidence="6">
    <location>
        <begin position="262"/>
        <end position="283"/>
    </location>
</feature>
<dbReference type="RefSeq" id="WP_167358302.1">
    <property type="nucleotide sequence ID" value="NZ_LVEM01000004.1"/>
</dbReference>
<dbReference type="GO" id="GO:0005886">
    <property type="term" value="C:plasma membrane"/>
    <property type="evidence" value="ECO:0007669"/>
    <property type="project" value="UniProtKB-SubCell"/>
</dbReference>
<accession>A0A560DAZ3</accession>
<protein>
    <submittedName>
        <fullName evidence="7">O-antigen/teichoic acid export membrane protein</fullName>
    </submittedName>
</protein>
<dbReference type="InterPro" id="IPR050833">
    <property type="entry name" value="Poly_Biosynth_Transport"/>
</dbReference>
<dbReference type="AlphaFoldDB" id="A0A560DAZ3"/>
<feature type="transmembrane region" description="Helical" evidence="6">
    <location>
        <begin position="295"/>
        <end position="313"/>
    </location>
</feature>
<evidence type="ECO:0000313" key="8">
    <source>
        <dbReference type="Proteomes" id="UP000319949"/>
    </source>
</evidence>
<keyword evidence="5 6" id="KW-0472">Membrane</keyword>
<feature type="transmembrane region" description="Helical" evidence="6">
    <location>
        <begin position="7"/>
        <end position="29"/>
    </location>
</feature>
<evidence type="ECO:0000256" key="2">
    <source>
        <dbReference type="ARBA" id="ARBA00022475"/>
    </source>
</evidence>
<comment type="subcellular location">
    <subcellularLocation>
        <location evidence="1">Cell membrane</location>
        <topology evidence="1">Multi-pass membrane protein</topology>
    </subcellularLocation>
</comment>
<feature type="transmembrane region" description="Helical" evidence="6">
    <location>
        <begin position="141"/>
        <end position="164"/>
    </location>
</feature>
<dbReference type="EMBL" id="VITK01000008">
    <property type="protein sequence ID" value="TWA94315.1"/>
    <property type="molecule type" value="Genomic_DNA"/>
</dbReference>
<dbReference type="STRING" id="1803665.GCA_001641335_06380"/>
<proteinExistence type="predicted"/>
<dbReference type="InterPro" id="IPR002797">
    <property type="entry name" value="Polysacc_synth"/>
</dbReference>
<feature type="transmembrane region" description="Helical" evidence="6">
    <location>
        <begin position="84"/>
        <end position="105"/>
    </location>
</feature>
<feature type="transmembrane region" description="Helical" evidence="6">
    <location>
        <begin position="41"/>
        <end position="64"/>
    </location>
</feature>
<name>A0A560DAZ3_9BRAD</name>
<dbReference type="Pfam" id="PF01943">
    <property type="entry name" value="Polysacc_synt"/>
    <property type="match status" value="1"/>
</dbReference>
<feature type="transmembrane region" description="Helical" evidence="6">
    <location>
        <begin position="170"/>
        <end position="192"/>
    </location>
</feature>
<dbReference type="PANTHER" id="PTHR30250">
    <property type="entry name" value="PST FAMILY PREDICTED COLANIC ACID TRANSPORTER"/>
    <property type="match status" value="1"/>
</dbReference>
<evidence type="ECO:0000256" key="5">
    <source>
        <dbReference type="ARBA" id="ARBA00023136"/>
    </source>
</evidence>